<dbReference type="InterPro" id="IPR028082">
    <property type="entry name" value="Peripla_BP_I"/>
</dbReference>
<sequence length="368" mass="39873">MSPEEAGGQERASRPKFGLQRREYLLETLRSHGSLTVRGAAAELGVSELTVRRDINALEKQGLLSRVHGGAVPPSPVGREGASRGTGEGRAIGMVVPSLDYYWPQVVNGARRVAEAHRIKLQVRGSSYDPHQDRAQAEAILSTGAVSGLIIAPTITGEAGRDLLAWLDALPVPVVLAERRAPEELAARRLEWVRTDHAHGAQLAVRHLAQRGHRRIGYLTNSVSPTSAHVVRGWHQATEALGVHVSPVTEDFAEGTRERSRDKFFDELLDRAVESETTALVVHSDVQAVALAQHCQDRGLRIPEDLAIVAYDDEVADLTDPALSAVRPPKHHVGASAVQLLAARIAEGRGRPVHRLDLIPELIVRGSS</sequence>
<dbReference type="EMBL" id="SHLA01000001">
    <property type="protein sequence ID" value="RZU62540.1"/>
    <property type="molecule type" value="Genomic_DNA"/>
</dbReference>
<dbReference type="InterPro" id="IPR036388">
    <property type="entry name" value="WH-like_DNA-bd_sf"/>
</dbReference>
<evidence type="ECO:0000313" key="6">
    <source>
        <dbReference type="EMBL" id="RZU62540.1"/>
    </source>
</evidence>
<dbReference type="InterPro" id="IPR036390">
    <property type="entry name" value="WH_DNA-bd_sf"/>
</dbReference>
<keyword evidence="1" id="KW-0805">Transcription regulation</keyword>
<dbReference type="GO" id="GO:0000976">
    <property type="term" value="F:transcription cis-regulatory region binding"/>
    <property type="evidence" value="ECO:0007669"/>
    <property type="project" value="TreeGrafter"/>
</dbReference>
<feature type="region of interest" description="Disordered" evidence="4">
    <location>
        <begin position="67"/>
        <end position="88"/>
    </location>
</feature>
<dbReference type="OrthoDB" id="3252280at2"/>
<dbReference type="Gene3D" id="3.40.50.2300">
    <property type="match status" value="2"/>
</dbReference>
<dbReference type="SUPFAM" id="SSF53822">
    <property type="entry name" value="Periplasmic binding protein-like I"/>
    <property type="match status" value="1"/>
</dbReference>
<dbReference type="Gene3D" id="1.10.10.10">
    <property type="entry name" value="Winged helix-like DNA-binding domain superfamily/Winged helix DNA-binding domain"/>
    <property type="match status" value="1"/>
</dbReference>
<keyword evidence="3" id="KW-0804">Transcription</keyword>
<keyword evidence="2" id="KW-0238">DNA-binding</keyword>
<evidence type="ECO:0000313" key="7">
    <source>
        <dbReference type="Proteomes" id="UP000292685"/>
    </source>
</evidence>
<evidence type="ECO:0000256" key="4">
    <source>
        <dbReference type="SAM" id="MobiDB-lite"/>
    </source>
</evidence>
<name>A0A4Q8AE44_9MICC</name>
<dbReference type="PRINTS" id="PR00037">
    <property type="entry name" value="HTHLACR"/>
</dbReference>
<dbReference type="AlphaFoldDB" id="A0A4Q8AE44"/>
<dbReference type="InterPro" id="IPR018356">
    <property type="entry name" value="Tscrpt_reg_HTH_DeoR_CS"/>
</dbReference>
<dbReference type="Pfam" id="PF08220">
    <property type="entry name" value="HTH_DeoR"/>
    <property type="match status" value="1"/>
</dbReference>
<dbReference type="SUPFAM" id="SSF46785">
    <property type="entry name" value="Winged helix' DNA-binding domain"/>
    <property type="match status" value="1"/>
</dbReference>
<dbReference type="RefSeq" id="WP_130451110.1">
    <property type="nucleotide sequence ID" value="NZ_SHLA01000001.1"/>
</dbReference>
<feature type="domain" description="HTH deoR-type" evidence="5">
    <location>
        <begin position="18"/>
        <end position="73"/>
    </location>
</feature>
<evidence type="ECO:0000256" key="2">
    <source>
        <dbReference type="ARBA" id="ARBA00023125"/>
    </source>
</evidence>
<dbReference type="GO" id="GO:0003700">
    <property type="term" value="F:DNA-binding transcription factor activity"/>
    <property type="evidence" value="ECO:0007669"/>
    <property type="project" value="InterPro"/>
</dbReference>
<comment type="caution">
    <text evidence="6">The sequence shown here is derived from an EMBL/GenBank/DDBJ whole genome shotgun (WGS) entry which is preliminary data.</text>
</comment>
<dbReference type="InterPro" id="IPR001034">
    <property type="entry name" value="DeoR_HTH"/>
</dbReference>
<dbReference type="Proteomes" id="UP000292685">
    <property type="component" value="Unassembled WGS sequence"/>
</dbReference>
<evidence type="ECO:0000259" key="5">
    <source>
        <dbReference type="PROSITE" id="PS51000"/>
    </source>
</evidence>
<dbReference type="InterPro" id="IPR046335">
    <property type="entry name" value="LacI/GalR-like_sensor"/>
</dbReference>
<gene>
    <name evidence="6" type="ORF">EV380_2137</name>
</gene>
<protein>
    <submittedName>
        <fullName evidence="6">GntR family transcriptional regulator</fullName>
    </submittedName>
</protein>
<proteinExistence type="predicted"/>
<dbReference type="PROSITE" id="PS00894">
    <property type="entry name" value="HTH_DEOR_1"/>
    <property type="match status" value="1"/>
</dbReference>
<evidence type="ECO:0000256" key="1">
    <source>
        <dbReference type="ARBA" id="ARBA00023015"/>
    </source>
</evidence>
<reference evidence="6 7" key="1">
    <citation type="submission" date="2019-02" db="EMBL/GenBank/DDBJ databases">
        <title>Sequencing the genomes of 1000 actinobacteria strains.</title>
        <authorList>
            <person name="Klenk H.-P."/>
        </authorList>
    </citation>
    <scope>NUCLEOTIDE SEQUENCE [LARGE SCALE GENOMIC DNA]</scope>
    <source>
        <strain evidence="6 7">DSM 17364</strain>
    </source>
</reference>
<dbReference type="Pfam" id="PF13377">
    <property type="entry name" value="Peripla_BP_3"/>
    <property type="match status" value="1"/>
</dbReference>
<organism evidence="6 7">
    <name type="scientific">Zhihengliuella halotolerans</name>
    <dbReference type="NCBI Taxonomy" id="370736"/>
    <lineage>
        <taxon>Bacteria</taxon>
        <taxon>Bacillati</taxon>
        <taxon>Actinomycetota</taxon>
        <taxon>Actinomycetes</taxon>
        <taxon>Micrococcales</taxon>
        <taxon>Micrococcaceae</taxon>
        <taxon>Zhihengliuella</taxon>
    </lineage>
</organism>
<dbReference type="PROSITE" id="PS51000">
    <property type="entry name" value="HTH_DEOR_2"/>
    <property type="match status" value="1"/>
</dbReference>
<dbReference type="PANTHER" id="PTHR30146:SF155">
    <property type="entry name" value="ALANINE RACEMASE"/>
    <property type="match status" value="1"/>
</dbReference>
<evidence type="ECO:0000256" key="3">
    <source>
        <dbReference type="ARBA" id="ARBA00023163"/>
    </source>
</evidence>
<keyword evidence="7" id="KW-1185">Reference proteome</keyword>
<dbReference type="SMART" id="SM00420">
    <property type="entry name" value="HTH_DEOR"/>
    <property type="match status" value="1"/>
</dbReference>
<dbReference type="PANTHER" id="PTHR30146">
    <property type="entry name" value="LACI-RELATED TRANSCRIPTIONAL REPRESSOR"/>
    <property type="match status" value="1"/>
</dbReference>
<accession>A0A4Q8AE44</accession>